<evidence type="ECO:0008006" key="2">
    <source>
        <dbReference type="Google" id="ProtNLM"/>
    </source>
</evidence>
<accession>A0A6C0F3Z0</accession>
<protein>
    <recommendedName>
        <fullName evidence="2">GH18 domain-containing protein</fullName>
    </recommendedName>
</protein>
<dbReference type="Gene3D" id="3.20.20.80">
    <property type="entry name" value="Glycosidases"/>
    <property type="match status" value="1"/>
</dbReference>
<dbReference type="SUPFAM" id="SSF51445">
    <property type="entry name" value="(Trans)glycosidases"/>
    <property type="match status" value="1"/>
</dbReference>
<dbReference type="AlphaFoldDB" id="A0A6C0F3Z0"/>
<sequence>MKTCYYYQTFVGLEKILNDPECTDVIIVSSIHFDKDEKTGKTNIYLNDNTPDNKIFDNLWKETKEASDKGITITLMVGGAGGAYGPFFNDYQNCYSQLINLIKSKPWIKGIDLDIEESVKLSDVQKLIENINTDLSNNFIITMAPVGSSLINDDPGMGSFSYKKLYNTHGRYIHWFNTQCYNDSFSFDTFNSIVKNGYPPNKIVMGMMSGDFNNTTFKNALNEVHKIKTKYPMFKGVFDWEYLDAPPVKNDPSQWAKKFKSLEPSLELIPVNKENALNTLKIYAKINGISPRRFKDIYIDMITDGYTFVNITKEQRQLLLVELRLSMQDMYPVNTSKLNGSANKCYDETDKLIDTLLCSPRRSSSMEDLFSHWEIIDKEN</sequence>
<evidence type="ECO:0000313" key="1">
    <source>
        <dbReference type="EMBL" id="QHT36427.1"/>
    </source>
</evidence>
<dbReference type="InterPro" id="IPR017853">
    <property type="entry name" value="GH"/>
</dbReference>
<dbReference type="EMBL" id="MN738742">
    <property type="protein sequence ID" value="QHT36427.1"/>
    <property type="molecule type" value="Genomic_DNA"/>
</dbReference>
<name>A0A6C0F3Z0_9ZZZZ</name>
<reference evidence="1" key="1">
    <citation type="journal article" date="2020" name="Nature">
        <title>Giant virus diversity and host interactions through global metagenomics.</title>
        <authorList>
            <person name="Schulz F."/>
            <person name="Roux S."/>
            <person name="Paez-Espino D."/>
            <person name="Jungbluth S."/>
            <person name="Walsh D.A."/>
            <person name="Denef V.J."/>
            <person name="McMahon K.D."/>
            <person name="Konstantinidis K.T."/>
            <person name="Eloe-Fadrosh E.A."/>
            <person name="Kyrpides N.C."/>
            <person name="Woyke T."/>
        </authorList>
    </citation>
    <scope>NUCLEOTIDE SEQUENCE</scope>
    <source>
        <strain evidence="1">GVMAG-S-ERX555931-87</strain>
    </source>
</reference>
<proteinExistence type="predicted"/>
<organism evidence="1">
    <name type="scientific">viral metagenome</name>
    <dbReference type="NCBI Taxonomy" id="1070528"/>
    <lineage>
        <taxon>unclassified sequences</taxon>
        <taxon>metagenomes</taxon>
        <taxon>organismal metagenomes</taxon>
    </lineage>
</organism>